<dbReference type="InParanoid" id="A0A1Q3CKE3"/>
<evidence type="ECO:0000313" key="5">
    <source>
        <dbReference type="Proteomes" id="UP000187406"/>
    </source>
</evidence>
<feature type="compositionally biased region" description="Polar residues" evidence="3">
    <location>
        <begin position="41"/>
        <end position="52"/>
    </location>
</feature>
<dbReference type="PANTHER" id="PTHR33172">
    <property type="entry name" value="OS08G0516900 PROTEIN"/>
    <property type="match status" value="1"/>
</dbReference>
<proteinExistence type="predicted"/>
<dbReference type="GO" id="GO:0006950">
    <property type="term" value="P:response to stress"/>
    <property type="evidence" value="ECO:0007669"/>
    <property type="project" value="UniProtKB-ARBA"/>
</dbReference>
<dbReference type="OrthoDB" id="691484at2759"/>
<dbReference type="FunCoup" id="A0A1Q3CKE3">
    <property type="interactions" value="34"/>
</dbReference>
<name>A0A1Q3CKE3_CEPFO</name>
<sequence length="245" mass="26939">MSLALDIEPSRLSCSVFHLTGDLRPEEPVAEREEEEEEECASTTTSSSSIGRNSDDDDVERSGSDGEGNEVQSSYKRPLETMEALEEVLPIRRGISKFYCGKSKSFASLTDASSSTSIKDVGKPENAYTRRRRNLLAFNHVWDKNRNFPHRSSGISKRPLSASRSTLALAVAVSSSESISNTSEDSNSSSHSRSPPTLPPLHPRSSYNNIPPSSSPRRNVCAWRSFSVVDLQQCANNHSSNSEKN</sequence>
<evidence type="ECO:0000256" key="1">
    <source>
        <dbReference type="ARBA" id="ARBA00004123"/>
    </source>
</evidence>
<accession>A0A1Q3CKE3</accession>
<feature type="compositionally biased region" description="Basic and acidic residues" evidence="3">
    <location>
        <begin position="21"/>
        <end position="31"/>
    </location>
</feature>
<feature type="region of interest" description="Disordered" evidence="3">
    <location>
        <begin position="178"/>
        <end position="216"/>
    </location>
</feature>
<organism evidence="4 5">
    <name type="scientific">Cephalotus follicularis</name>
    <name type="common">Albany pitcher plant</name>
    <dbReference type="NCBI Taxonomy" id="3775"/>
    <lineage>
        <taxon>Eukaryota</taxon>
        <taxon>Viridiplantae</taxon>
        <taxon>Streptophyta</taxon>
        <taxon>Embryophyta</taxon>
        <taxon>Tracheophyta</taxon>
        <taxon>Spermatophyta</taxon>
        <taxon>Magnoliopsida</taxon>
        <taxon>eudicotyledons</taxon>
        <taxon>Gunneridae</taxon>
        <taxon>Pentapetalae</taxon>
        <taxon>rosids</taxon>
        <taxon>fabids</taxon>
        <taxon>Oxalidales</taxon>
        <taxon>Cephalotaceae</taxon>
        <taxon>Cephalotus</taxon>
    </lineage>
</organism>
<comment type="subcellular location">
    <subcellularLocation>
        <location evidence="1">Nucleus</location>
    </subcellularLocation>
</comment>
<feature type="region of interest" description="Disordered" evidence="3">
    <location>
        <begin position="18"/>
        <end position="78"/>
    </location>
</feature>
<dbReference type="EMBL" id="BDDD01002241">
    <property type="protein sequence ID" value="GAV80709.1"/>
    <property type="molecule type" value="Genomic_DNA"/>
</dbReference>
<dbReference type="PANTHER" id="PTHR33172:SF37">
    <property type="entry name" value="PROTEIN OXIDATIVE STRESS 3 LIKE 1"/>
    <property type="match status" value="1"/>
</dbReference>
<dbReference type="AlphaFoldDB" id="A0A1Q3CKE3"/>
<feature type="compositionally biased region" description="Low complexity" evidence="3">
    <location>
        <begin position="178"/>
        <end position="195"/>
    </location>
</feature>
<feature type="compositionally biased region" description="Low complexity" evidence="3">
    <location>
        <begin position="203"/>
        <end position="216"/>
    </location>
</feature>
<protein>
    <submittedName>
        <fullName evidence="4">Uncharacterized protein</fullName>
    </submittedName>
</protein>
<keyword evidence="2" id="KW-0539">Nucleus</keyword>
<gene>
    <name evidence="4" type="ORF">CFOL_v3_24169</name>
</gene>
<comment type="caution">
    <text evidence="4">The sequence shown here is derived from an EMBL/GenBank/DDBJ whole genome shotgun (WGS) entry which is preliminary data.</text>
</comment>
<evidence type="ECO:0000256" key="3">
    <source>
        <dbReference type="SAM" id="MobiDB-lite"/>
    </source>
</evidence>
<dbReference type="Proteomes" id="UP000187406">
    <property type="component" value="Unassembled WGS sequence"/>
</dbReference>
<dbReference type="STRING" id="3775.A0A1Q3CKE3"/>
<reference evidence="5" key="1">
    <citation type="submission" date="2016-04" db="EMBL/GenBank/DDBJ databases">
        <title>Cephalotus genome sequencing.</title>
        <authorList>
            <person name="Fukushima K."/>
            <person name="Hasebe M."/>
            <person name="Fang X."/>
        </authorList>
    </citation>
    <scope>NUCLEOTIDE SEQUENCE [LARGE SCALE GENOMIC DNA]</scope>
    <source>
        <strain evidence="5">cv. St1</strain>
    </source>
</reference>
<keyword evidence="5" id="KW-1185">Reference proteome</keyword>
<dbReference type="GO" id="GO:0005634">
    <property type="term" value="C:nucleus"/>
    <property type="evidence" value="ECO:0007669"/>
    <property type="project" value="UniProtKB-SubCell"/>
</dbReference>
<evidence type="ECO:0000313" key="4">
    <source>
        <dbReference type="EMBL" id="GAV80709.1"/>
    </source>
</evidence>
<dbReference type="InterPro" id="IPR051992">
    <property type="entry name" value="OxStress_Response_Reg"/>
</dbReference>
<evidence type="ECO:0000256" key="2">
    <source>
        <dbReference type="ARBA" id="ARBA00023242"/>
    </source>
</evidence>